<keyword evidence="3" id="KW-1185">Reference proteome</keyword>
<dbReference type="GO" id="GO:0005634">
    <property type="term" value="C:nucleus"/>
    <property type="evidence" value="ECO:0007669"/>
    <property type="project" value="TreeGrafter"/>
</dbReference>
<dbReference type="AlphaFoldDB" id="A0AAV5K0B2"/>
<feature type="compositionally biased region" description="Basic residues" evidence="1">
    <location>
        <begin position="47"/>
        <end position="56"/>
    </location>
</feature>
<evidence type="ECO:0008006" key="4">
    <source>
        <dbReference type="Google" id="ProtNLM"/>
    </source>
</evidence>
<organism evidence="2 3">
    <name type="scientific">Rubroshorea leprosula</name>
    <dbReference type="NCBI Taxonomy" id="152421"/>
    <lineage>
        <taxon>Eukaryota</taxon>
        <taxon>Viridiplantae</taxon>
        <taxon>Streptophyta</taxon>
        <taxon>Embryophyta</taxon>
        <taxon>Tracheophyta</taxon>
        <taxon>Spermatophyta</taxon>
        <taxon>Magnoliopsida</taxon>
        <taxon>eudicotyledons</taxon>
        <taxon>Gunneridae</taxon>
        <taxon>Pentapetalae</taxon>
        <taxon>rosids</taxon>
        <taxon>malvids</taxon>
        <taxon>Malvales</taxon>
        <taxon>Dipterocarpaceae</taxon>
        <taxon>Rubroshorea</taxon>
    </lineage>
</organism>
<dbReference type="InterPro" id="IPR052453">
    <property type="entry name" value="CONSTANS-like_ZF"/>
</dbReference>
<gene>
    <name evidence="2" type="ORF">SLEP1_g30510</name>
</gene>
<feature type="region of interest" description="Disordered" evidence="1">
    <location>
        <begin position="242"/>
        <end position="276"/>
    </location>
</feature>
<dbReference type="EMBL" id="BPVZ01000055">
    <property type="protein sequence ID" value="GKV20374.1"/>
    <property type="molecule type" value="Genomic_DNA"/>
</dbReference>
<evidence type="ECO:0000313" key="2">
    <source>
        <dbReference type="EMBL" id="GKV20374.1"/>
    </source>
</evidence>
<sequence length="379" mass="42758">MSSFLIRSGRTYSLDLEIVKSPSTSHISSPSSTLSESSNSPLAISTRKPRTPRKRPNQTYNEAAVLLSTAYPNVFPPKTLIKPHKFTSPHGNFFDQSSELLLPFRVIDQGHYSGFLPHHYQPIEEKTNSLILPYKVVDFCCQEIDSGVSSVHLCSELNEEFDAESILDERIGEGIDSIMGNLSVDNEQVDADNGGNMYGNSMGLGFGGKFEFPTTGARAWRHSDEGNWWNFPTVDMRQISPRITTNKVKKEKKKEEEEEIKDPDEPKENPNPQQNTGLQLKLNYDEVLNAWSDRSCPFADDADSPGSHASVRLAQMDLFWEGGGGVREASELRYKAKLRTQLFSKKIIRCQVRKANADRRPRNRMKGRIVRRLNSSEDS</sequence>
<feature type="compositionally biased region" description="Low complexity" evidence="1">
    <location>
        <begin position="22"/>
        <end position="41"/>
    </location>
</feature>
<dbReference type="GO" id="GO:0006355">
    <property type="term" value="P:regulation of DNA-templated transcription"/>
    <property type="evidence" value="ECO:0007669"/>
    <property type="project" value="TreeGrafter"/>
</dbReference>
<reference evidence="2 3" key="1">
    <citation type="journal article" date="2021" name="Commun. Biol.">
        <title>The genome of Shorea leprosula (Dipterocarpaceae) highlights the ecological relevance of drought in aseasonal tropical rainforests.</title>
        <authorList>
            <person name="Ng K.K.S."/>
            <person name="Kobayashi M.J."/>
            <person name="Fawcett J.A."/>
            <person name="Hatakeyama M."/>
            <person name="Paape T."/>
            <person name="Ng C.H."/>
            <person name="Ang C.C."/>
            <person name="Tnah L.H."/>
            <person name="Lee C.T."/>
            <person name="Nishiyama T."/>
            <person name="Sese J."/>
            <person name="O'Brien M.J."/>
            <person name="Copetti D."/>
            <person name="Mohd Noor M.I."/>
            <person name="Ong R.C."/>
            <person name="Putra M."/>
            <person name="Sireger I.Z."/>
            <person name="Indrioko S."/>
            <person name="Kosugi Y."/>
            <person name="Izuno A."/>
            <person name="Isagi Y."/>
            <person name="Lee S.L."/>
            <person name="Shimizu K.K."/>
        </authorList>
    </citation>
    <scope>NUCLEOTIDE SEQUENCE [LARGE SCALE GENOMIC DNA]</scope>
    <source>
        <strain evidence="2">214</strain>
    </source>
</reference>
<accession>A0AAV5K0B2</accession>
<dbReference type="PANTHER" id="PTHR31874">
    <property type="entry name" value="CCT MOTIF FAMILY PROTEIN, EXPRESSED"/>
    <property type="match status" value="1"/>
</dbReference>
<proteinExistence type="predicted"/>
<dbReference type="Proteomes" id="UP001054252">
    <property type="component" value="Unassembled WGS sequence"/>
</dbReference>
<feature type="region of interest" description="Disordered" evidence="1">
    <location>
        <begin position="22"/>
        <end position="57"/>
    </location>
</feature>
<evidence type="ECO:0000256" key="1">
    <source>
        <dbReference type="SAM" id="MobiDB-lite"/>
    </source>
</evidence>
<protein>
    <recommendedName>
        <fullName evidence="4">CCT domain-containing protein</fullName>
    </recommendedName>
</protein>
<name>A0AAV5K0B2_9ROSI</name>
<evidence type="ECO:0000313" key="3">
    <source>
        <dbReference type="Proteomes" id="UP001054252"/>
    </source>
</evidence>
<dbReference type="PANTHER" id="PTHR31874:SF10">
    <property type="entry name" value="PROTEIN CHLOROPLAST IMPORT APPARATUS 2"/>
    <property type="match status" value="1"/>
</dbReference>
<comment type="caution">
    <text evidence="2">The sequence shown here is derived from an EMBL/GenBank/DDBJ whole genome shotgun (WGS) entry which is preliminary data.</text>
</comment>